<protein>
    <recommendedName>
        <fullName evidence="3">Integrase catalytic domain-containing protein</fullName>
    </recommendedName>
</protein>
<dbReference type="GeneTree" id="ENSGT00940000176865"/>
<reference evidence="1" key="2">
    <citation type="submission" date="2025-09" db="UniProtKB">
        <authorList>
            <consortium name="Ensembl"/>
        </authorList>
    </citation>
    <scope>IDENTIFICATION</scope>
</reference>
<dbReference type="Ensembl" id="ENSACIT00000030264.1">
    <property type="protein sequence ID" value="ENSACIP00000029485.1"/>
    <property type="gene ID" value="ENSACIG00000022823.1"/>
</dbReference>
<dbReference type="Gene3D" id="1.10.287.210">
    <property type="match status" value="1"/>
</dbReference>
<name>A0A3Q0SX77_AMPCI</name>
<evidence type="ECO:0000313" key="2">
    <source>
        <dbReference type="Proteomes" id="UP000261340"/>
    </source>
</evidence>
<evidence type="ECO:0008006" key="3">
    <source>
        <dbReference type="Google" id="ProtNLM"/>
    </source>
</evidence>
<dbReference type="OMA" id="KSHRWTL"/>
<organism evidence="1 2">
    <name type="scientific">Amphilophus citrinellus</name>
    <name type="common">Midas cichlid</name>
    <name type="synonym">Cichlasoma citrinellum</name>
    <dbReference type="NCBI Taxonomy" id="61819"/>
    <lineage>
        <taxon>Eukaryota</taxon>
        <taxon>Metazoa</taxon>
        <taxon>Chordata</taxon>
        <taxon>Craniata</taxon>
        <taxon>Vertebrata</taxon>
        <taxon>Euteleostomi</taxon>
        <taxon>Actinopterygii</taxon>
        <taxon>Neopterygii</taxon>
        <taxon>Teleostei</taxon>
        <taxon>Neoteleostei</taxon>
        <taxon>Acanthomorphata</taxon>
        <taxon>Ovalentaria</taxon>
        <taxon>Cichlomorphae</taxon>
        <taxon>Cichliformes</taxon>
        <taxon>Cichlidae</taxon>
        <taxon>New World cichlids</taxon>
        <taxon>Cichlasomatinae</taxon>
        <taxon>Heroini</taxon>
        <taxon>Amphilophus</taxon>
    </lineage>
</organism>
<proteinExistence type="predicted"/>
<reference evidence="1" key="1">
    <citation type="submission" date="2025-08" db="UniProtKB">
        <authorList>
            <consortium name="Ensembl"/>
        </authorList>
    </citation>
    <scope>IDENTIFICATION</scope>
</reference>
<sequence>RWGFPDRIASDNGKEFVDKTGFANETIKGFELLSNTQKSHRWTLLKHDMTLDYILAEQGGLCMTLNLTGDACYTLIPDSSDNITSVIDQDKLQMQKWEIGNFTSI</sequence>
<dbReference type="AlphaFoldDB" id="A0A3Q0SX77"/>
<accession>A0A3Q0SX77</accession>
<dbReference type="STRING" id="61819.ENSACIP00000029485"/>
<dbReference type="SUPFAM" id="SSF58069">
    <property type="entry name" value="Virus ectodomain"/>
    <property type="match status" value="1"/>
</dbReference>
<evidence type="ECO:0000313" key="1">
    <source>
        <dbReference type="Ensembl" id="ENSACIP00000029485.1"/>
    </source>
</evidence>
<dbReference type="Proteomes" id="UP000261340">
    <property type="component" value="Unplaced"/>
</dbReference>
<keyword evidence="2" id="KW-1185">Reference proteome</keyword>